<dbReference type="Proteomes" id="UP001140949">
    <property type="component" value="Unassembled WGS sequence"/>
</dbReference>
<dbReference type="GO" id="GO:0005886">
    <property type="term" value="C:plasma membrane"/>
    <property type="evidence" value="ECO:0007669"/>
    <property type="project" value="UniProtKB-SubCell"/>
</dbReference>
<comment type="subcellular location">
    <subcellularLocation>
        <location evidence="1">Cell membrane</location>
        <topology evidence="1">Single-pass type I membrane protein</topology>
    </subcellularLocation>
</comment>
<dbReference type="InterPro" id="IPR003591">
    <property type="entry name" value="Leu-rich_rpt_typical-subtyp"/>
</dbReference>
<protein>
    <submittedName>
        <fullName evidence="13">Receptor-like protein 12 isoform X1</fullName>
    </submittedName>
</protein>
<keyword evidence="5 11" id="KW-0812">Transmembrane</keyword>
<dbReference type="InterPro" id="IPR001611">
    <property type="entry name" value="Leu-rich_rpt"/>
</dbReference>
<dbReference type="Pfam" id="PF13855">
    <property type="entry name" value="LRR_8"/>
    <property type="match status" value="3"/>
</dbReference>
<comment type="similarity">
    <text evidence="2">Belongs to the RLP family.</text>
</comment>
<dbReference type="Pfam" id="PF00560">
    <property type="entry name" value="LRR_1"/>
    <property type="match status" value="8"/>
</dbReference>
<comment type="caution">
    <text evidence="13">The sequence shown here is derived from an EMBL/GenBank/DDBJ whole genome shotgun (WGS) entry which is preliminary data.</text>
</comment>
<dbReference type="FunFam" id="3.80.10.10:FF:000041">
    <property type="entry name" value="LRR receptor-like serine/threonine-protein kinase ERECTA"/>
    <property type="match status" value="1"/>
</dbReference>
<keyword evidence="14" id="KW-1185">Reference proteome</keyword>
<keyword evidence="13" id="KW-0675">Receptor</keyword>
<dbReference type="PROSITE" id="PS51450">
    <property type="entry name" value="LRR"/>
    <property type="match status" value="1"/>
</dbReference>
<feature type="signal peptide" evidence="12">
    <location>
        <begin position="1"/>
        <end position="18"/>
    </location>
</feature>
<dbReference type="PANTHER" id="PTHR48061:SF2">
    <property type="entry name" value="RECEPTOR LIKE PROTEIN 30-LIKE"/>
    <property type="match status" value="1"/>
</dbReference>
<keyword evidence="4" id="KW-0433">Leucine-rich repeat</keyword>
<evidence type="ECO:0000256" key="5">
    <source>
        <dbReference type="ARBA" id="ARBA00022692"/>
    </source>
</evidence>
<dbReference type="InterPro" id="IPR032675">
    <property type="entry name" value="LRR_dom_sf"/>
</dbReference>
<sequence length="1082" mass="118036">MSSRHLLLFHLLPLLCSAALTASRPQCSSLNASFASPAWGLSADCCTWAGVACDPLTGLITGLDLSNRSISGSVGASLFQLTSLRTINLAYNLFDEIPIPSGFENLRNLTHLNLSNSGFSGQIPVGIARLTKLVSLDLSTFYLNEAANLSLKLDDPDLATLLSNLTNLRELYLDGVNISKSGTEWCGTLASSVPGLTSLSLTGCSIAGPIDSRLSKISGLSVIRLDQNQLNCRVPDYFANFTSLRVLRLSSCGLRGEFPKSIFGLSNLTDVELSNNPLLSGMLPDFPEGSRVKNLVIKETNFSGQLPDSIGKMKFLSRLDLSSSRFSGQIPASIGKLTQLVSLDLSVNQFSGRIPSAMPPRISDLCFAHNAFNESIPSSFGMLLNLTKVDLSNNSLSGPIPASLFALPPLQQLELNLNQLSGGIDFSNASDQLGIVDLSNNELAGEIPKSVSKLSGIKILSLAWNNFSGIVELDWFRYLKNLSSLDLSYNRLTVQGGDGNSSLSFPAISTLKLASCNLTQVPSFLKSQDQMNYLDLSNNRIGGSIPNWIWKSMNLNYLNLSLNSFTFVEGPLPNFSMTSSINLDLHSNLLQGPIPLPPTNPIILDYSNNLFTSSMPSNISSYLSFTVFFSLANNSIIGEIPQSICSATFLKVLDFSDNDLTGLIPPCIFQAGNDLRVLNLRNNKLRSIIPQNISRGCVLKTINLNGNRLEGEVPSSLANCSTLEVLDLGNNHIVGSFPFWLDSISSLRVLVLRSNKLHGPLVAPATDDATSCRFPVLQIIDLSSNHFSGNLPSEFFKNLKGMISSVQNWSTVEYKYMQFSASYYQDTVTVAIKGMDLDLVKILTIFTSIDLSNNGFVGEIPEEIVNFRSLIVLNLSHNALTGQIPRLVGNLSQLESLDLSVNQLSGEIPQGLTLLTFLSFLNLSRNNLVGRIPLGSQLSTFSSTSYQDNQGLCGSPLSKQCSSPSAEASSVSSTATEVNWQFIFIGFGFGGGLAVVVGLIMVWDTGKKWYNRKLDWLLWAVLPPSFWRLCDYFGDRRVGAEEGESMEIERWPSRSFCVFCTTLIFYEDRLVLHHVDCDCQKR</sequence>
<evidence type="ECO:0000256" key="2">
    <source>
        <dbReference type="ARBA" id="ARBA00009592"/>
    </source>
</evidence>
<evidence type="ECO:0000256" key="11">
    <source>
        <dbReference type="SAM" id="Phobius"/>
    </source>
</evidence>
<evidence type="ECO:0000313" key="14">
    <source>
        <dbReference type="Proteomes" id="UP001140949"/>
    </source>
</evidence>
<dbReference type="SUPFAM" id="SSF52058">
    <property type="entry name" value="L domain-like"/>
    <property type="match status" value="2"/>
</dbReference>
<evidence type="ECO:0000256" key="4">
    <source>
        <dbReference type="ARBA" id="ARBA00022614"/>
    </source>
</evidence>
<dbReference type="FunFam" id="3.80.10.10:FF:000111">
    <property type="entry name" value="LRR receptor-like serine/threonine-protein kinase ERECTA"/>
    <property type="match status" value="1"/>
</dbReference>
<reference evidence="13" key="2">
    <citation type="submission" date="2023-04" db="EMBL/GenBank/DDBJ databases">
        <authorList>
            <person name="Bruccoleri R.E."/>
            <person name="Oakeley E.J."/>
            <person name="Faust A.-M."/>
            <person name="Dessus-Babus S."/>
            <person name="Altorfer M."/>
            <person name="Burckhardt D."/>
            <person name="Oertli M."/>
            <person name="Naumann U."/>
            <person name="Petersen F."/>
            <person name="Wong J."/>
        </authorList>
    </citation>
    <scope>NUCLEOTIDE SEQUENCE</scope>
    <source>
        <strain evidence="13">GSM-AAB239-AS_SAM_17_03QT</strain>
        <tissue evidence="13">Leaf</tissue>
    </source>
</reference>
<dbReference type="AlphaFoldDB" id="A0AAX6FNI5"/>
<name>A0AAX6FNI5_IRIPA</name>
<organism evidence="13 14">
    <name type="scientific">Iris pallida</name>
    <name type="common">Sweet iris</name>
    <dbReference type="NCBI Taxonomy" id="29817"/>
    <lineage>
        <taxon>Eukaryota</taxon>
        <taxon>Viridiplantae</taxon>
        <taxon>Streptophyta</taxon>
        <taxon>Embryophyta</taxon>
        <taxon>Tracheophyta</taxon>
        <taxon>Spermatophyta</taxon>
        <taxon>Magnoliopsida</taxon>
        <taxon>Liliopsida</taxon>
        <taxon>Asparagales</taxon>
        <taxon>Iridaceae</taxon>
        <taxon>Iridoideae</taxon>
        <taxon>Irideae</taxon>
        <taxon>Iris</taxon>
    </lineage>
</organism>
<evidence type="ECO:0000313" key="13">
    <source>
        <dbReference type="EMBL" id="KAJ6817638.1"/>
    </source>
</evidence>
<evidence type="ECO:0000256" key="8">
    <source>
        <dbReference type="ARBA" id="ARBA00022989"/>
    </source>
</evidence>
<feature type="chain" id="PRO_5043567851" evidence="12">
    <location>
        <begin position="19"/>
        <end position="1082"/>
    </location>
</feature>
<dbReference type="PANTHER" id="PTHR48061">
    <property type="entry name" value="LEUCINE-RICH REPEAT RECEPTOR PROTEIN KINASE EMS1-LIKE-RELATED"/>
    <property type="match status" value="1"/>
</dbReference>
<evidence type="ECO:0000256" key="7">
    <source>
        <dbReference type="ARBA" id="ARBA00022737"/>
    </source>
</evidence>
<keyword evidence="3" id="KW-1003">Cell membrane</keyword>
<dbReference type="SUPFAM" id="SSF52047">
    <property type="entry name" value="RNI-like"/>
    <property type="match status" value="1"/>
</dbReference>
<reference evidence="13" key="1">
    <citation type="journal article" date="2023" name="GigaByte">
        <title>Genome assembly of the bearded iris, Iris pallida Lam.</title>
        <authorList>
            <person name="Bruccoleri R.E."/>
            <person name="Oakeley E.J."/>
            <person name="Faust A.M.E."/>
            <person name="Altorfer M."/>
            <person name="Dessus-Babus S."/>
            <person name="Burckhardt D."/>
            <person name="Oertli M."/>
            <person name="Naumann U."/>
            <person name="Petersen F."/>
            <person name="Wong J."/>
        </authorList>
    </citation>
    <scope>NUCLEOTIDE SEQUENCE</scope>
    <source>
        <strain evidence="13">GSM-AAB239-AS_SAM_17_03QT</strain>
    </source>
</reference>
<evidence type="ECO:0000256" key="12">
    <source>
        <dbReference type="SAM" id="SignalP"/>
    </source>
</evidence>
<keyword evidence="10" id="KW-0325">Glycoprotein</keyword>
<keyword evidence="6 12" id="KW-0732">Signal</keyword>
<keyword evidence="9 11" id="KW-0472">Membrane</keyword>
<gene>
    <name evidence="13" type="ORF">M6B38_410535</name>
</gene>
<proteinExistence type="inferred from homology"/>
<dbReference type="EMBL" id="JANAVB010027798">
    <property type="protein sequence ID" value="KAJ6817638.1"/>
    <property type="molecule type" value="Genomic_DNA"/>
</dbReference>
<keyword evidence="8 11" id="KW-1133">Transmembrane helix</keyword>
<dbReference type="InterPro" id="IPR046956">
    <property type="entry name" value="RLP23-like"/>
</dbReference>
<dbReference type="Gene3D" id="3.80.10.10">
    <property type="entry name" value="Ribonuclease Inhibitor"/>
    <property type="match status" value="6"/>
</dbReference>
<evidence type="ECO:0000256" key="6">
    <source>
        <dbReference type="ARBA" id="ARBA00022729"/>
    </source>
</evidence>
<dbReference type="PRINTS" id="PR00019">
    <property type="entry name" value="LEURICHRPT"/>
</dbReference>
<evidence type="ECO:0000256" key="3">
    <source>
        <dbReference type="ARBA" id="ARBA00022475"/>
    </source>
</evidence>
<dbReference type="SMART" id="SM00369">
    <property type="entry name" value="LRR_TYP"/>
    <property type="match status" value="11"/>
</dbReference>
<evidence type="ECO:0000256" key="10">
    <source>
        <dbReference type="ARBA" id="ARBA00023180"/>
    </source>
</evidence>
<evidence type="ECO:0000256" key="9">
    <source>
        <dbReference type="ARBA" id="ARBA00023136"/>
    </source>
</evidence>
<accession>A0AAX6FNI5</accession>
<evidence type="ECO:0000256" key="1">
    <source>
        <dbReference type="ARBA" id="ARBA00004251"/>
    </source>
</evidence>
<feature type="transmembrane region" description="Helical" evidence="11">
    <location>
        <begin position="980"/>
        <end position="1003"/>
    </location>
</feature>
<keyword evidence="7" id="KW-0677">Repeat</keyword>